<evidence type="ECO:0000256" key="1">
    <source>
        <dbReference type="SAM" id="MobiDB-lite"/>
    </source>
</evidence>
<accession>A0A2H5QMS5</accession>
<feature type="non-terminal residue" evidence="2">
    <location>
        <position position="1"/>
    </location>
</feature>
<comment type="caution">
    <text evidence="2">The sequence shown here is derived from an EMBL/GenBank/DDBJ whole genome shotgun (WGS) entry which is preliminary data.</text>
</comment>
<dbReference type="AlphaFoldDB" id="A0A2H5QMS5"/>
<feature type="compositionally biased region" description="Basic and acidic residues" evidence="1">
    <location>
        <begin position="78"/>
        <end position="91"/>
    </location>
</feature>
<evidence type="ECO:0000313" key="2">
    <source>
        <dbReference type="EMBL" id="GAY65928.1"/>
    </source>
</evidence>
<evidence type="ECO:0000313" key="3">
    <source>
        <dbReference type="Proteomes" id="UP000236630"/>
    </source>
</evidence>
<gene>
    <name evidence="2" type="ORF">CUMW_244820</name>
</gene>
<protein>
    <submittedName>
        <fullName evidence="2">Uncharacterized protein</fullName>
    </submittedName>
</protein>
<proteinExistence type="predicted"/>
<feature type="region of interest" description="Disordered" evidence="1">
    <location>
        <begin position="76"/>
        <end position="95"/>
    </location>
</feature>
<sequence>FSLVPATSPAEAWYRSEAWKPTDLSPLSSSPETDHNAGDLSSKTRGQGSFLLPPISPEFGHTSSWVLLLTSPASCSDQPRHLKRSDYRRFDSPPATRVGAHRRRICERESTRGRCWHRVWTLSL</sequence>
<dbReference type="EMBL" id="BDQV01000528">
    <property type="protein sequence ID" value="GAY65928.1"/>
    <property type="molecule type" value="Genomic_DNA"/>
</dbReference>
<keyword evidence="3" id="KW-1185">Reference proteome</keyword>
<name>A0A2H5QMS5_CITUN</name>
<organism evidence="2 3">
    <name type="scientific">Citrus unshiu</name>
    <name type="common">Satsuma mandarin</name>
    <name type="synonym">Citrus nobilis var. unshiu</name>
    <dbReference type="NCBI Taxonomy" id="55188"/>
    <lineage>
        <taxon>Eukaryota</taxon>
        <taxon>Viridiplantae</taxon>
        <taxon>Streptophyta</taxon>
        <taxon>Embryophyta</taxon>
        <taxon>Tracheophyta</taxon>
        <taxon>Spermatophyta</taxon>
        <taxon>Magnoliopsida</taxon>
        <taxon>eudicotyledons</taxon>
        <taxon>Gunneridae</taxon>
        <taxon>Pentapetalae</taxon>
        <taxon>rosids</taxon>
        <taxon>malvids</taxon>
        <taxon>Sapindales</taxon>
        <taxon>Rutaceae</taxon>
        <taxon>Aurantioideae</taxon>
        <taxon>Citrus</taxon>
    </lineage>
</organism>
<dbReference type="Proteomes" id="UP000236630">
    <property type="component" value="Unassembled WGS sequence"/>
</dbReference>
<feature type="region of interest" description="Disordered" evidence="1">
    <location>
        <begin position="21"/>
        <end position="53"/>
    </location>
</feature>
<reference evidence="2 3" key="1">
    <citation type="journal article" date="2017" name="Front. Genet.">
        <title>Draft sequencing of the heterozygous diploid genome of Satsuma (Citrus unshiu Marc.) using a hybrid assembly approach.</title>
        <authorList>
            <person name="Shimizu T."/>
            <person name="Tanizawa Y."/>
            <person name="Mochizuki T."/>
            <person name="Nagasaki H."/>
            <person name="Yoshioka T."/>
            <person name="Toyoda A."/>
            <person name="Fujiyama A."/>
            <person name="Kaminuma E."/>
            <person name="Nakamura Y."/>
        </authorList>
    </citation>
    <scope>NUCLEOTIDE SEQUENCE [LARGE SCALE GENOMIC DNA]</scope>
    <source>
        <strain evidence="3">cv. Miyagawa wase</strain>
    </source>
</reference>